<dbReference type="Proteomes" id="UP000274556">
    <property type="component" value="Unassembled WGS sequence"/>
</dbReference>
<evidence type="ECO:0000256" key="5">
    <source>
        <dbReference type="ARBA" id="ARBA00023004"/>
    </source>
</evidence>
<name>A0A495V888_9GAMM</name>
<reference evidence="7 8" key="1">
    <citation type="submission" date="2018-10" db="EMBL/GenBank/DDBJ databases">
        <title>Genomic Encyclopedia of Archaeal and Bacterial Type Strains, Phase II (KMG-II): from individual species to whole genera.</title>
        <authorList>
            <person name="Goeker M."/>
        </authorList>
    </citation>
    <scope>NUCLEOTIDE SEQUENCE [LARGE SCALE GENOMIC DNA]</scope>
    <source>
        <strain evidence="7 8">DSM 235</strain>
    </source>
</reference>
<keyword evidence="8" id="KW-1185">Reference proteome</keyword>
<dbReference type="GO" id="GO:0020037">
    <property type="term" value="F:heme binding"/>
    <property type="evidence" value="ECO:0007669"/>
    <property type="project" value="InterPro"/>
</dbReference>
<dbReference type="EMBL" id="RBXL01000001">
    <property type="protein sequence ID" value="RKT45504.1"/>
    <property type="molecule type" value="Genomic_DNA"/>
</dbReference>
<dbReference type="Gene3D" id="1.10.630.10">
    <property type="entry name" value="Cytochrome P450"/>
    <property type="match status" value="1"/>
</dbReference>
<keyword evidence="4" id="KW-0560">Oxidoreductase</keyword>
<dbReference type="Pfam" id="PF00067">
    <property type="entry name" value="p450"/>
    <property type="match status" value="1"/>
</dbReference>
<dbReference type="InterPro" id="IPR050196">
    <property type="entry name" value="Cytochrome_P450_Monoox"/>
</dbReference>
<dbReference type="PANTHER" id="PTHR24291">
    <property type="entry name" value="CYTOCHROME P450 FAMILY 4"/>
    <property type="match status" value="1"/>
</dbReference>
<dbReference type="GO" id="GO:0004497">
    <property type="term" value="F:monooxygenase activity"/>
    <property type="evidence" value="ECO:0007669"/>
    <property type="project" value="UniProtKB-KW"/>
</dbReference>
<organism evidence="7 8">
    <name type="scientific">Thiocapsa rosea</name>
    <dbReference type="NCBI Taxonomy" id="69360"/>
    <lineage>
        <taxon>Bacteria</taxon>
        <taxon>Pseudomonadati</taxon>
        <taxon>Pseudomonadota</taxon>
        <taxon>Gammaproteobacteria</taxon>
        <taxon>Chromatiales</taxon>
        <taxon>Chromatiaceae</taxon>
        <taxon>Thiocapsa</taxon>
    </lineage>
</organism>
<keyword evidence="3" id="KW-0479">Metal-binding</keyword>
<evidence type="ECO:0000256" key="2">
    <source>
        <dbReference type="ARBA" id="ARBA00022617"/>
    </source>
</evidence>
<keyword evidence="2" id="KW-0349">Heme</keyword>
<sequence>MSTATYTLVERKGHWLTGCLRDFREDRLGFLAESARIAPIVGFRLGPRRVYLVSHPDLIRDLQVTKHRHPARDPLVRRILEKTLGVGLLTSEGEAWKRHRRMIAPALHLQQVRGYADSMARHALALTERWHDGQEADVEQEMDGLTLSIVTEALFRVDSTARTATVAATVPALQAIATRQFDRLLQIPDWLPTPEHRRQRALSTATFPDGFYPLNRHLS</sequence>
<evidence type="ECO:0000256" key="3">
    <source>
        <dbReference type="ARBA" id="ARBA00022723"/>
    </source>
</evidence>
<evidence type="ECO:0000313" key="8">
    <source>
        <dbReference type="Proteomes" id="UP000274556"/>
    </source>
</evidence>
<accession>A0A495V888</accession>
<keyword evidence="5" id="KW-0408">Iron</keyword>
<keyword evidence="6" id="KW-0503">Monooxygenase</keyword>
<evidence type="ECO:0000256" key="1">
    <source>
        <dbReference type="ARBA" id="ARBA00010617"/>
    </source>
</evidence>
<evidence type="ECO:0000256" key="4">
    <source>
        <dbReference type="ARBA" id="ARBA00023002"/>
    </source>
</evidence>
<dbReference type="RefSeq" id="WP_245969611.1">
    <property type="nucleotide sequence ID" value="NZ_RBXL01000001.1"/>
</dbReference>
<evidence type="ECO:0000313" key="7">
    <source>
        <dbReference type="EMBL" id="RKT45504.1"/>
    </source>
</evidence>
<evidence type="ECO:0000256" key="6">
    <source>
        <dbReference type="ARBA" id="ARBA00023033"/>
    </source>
</evidence>
<dbReference type="GO" id="GO:0005506">
    <property type="term" value="F:iron ion binding"/>
    <property type="evidence" value="ECO:0007669"/>
    <property type="project" value="InterPro"/>
</dbReference>
<proteinExistence type="inferred from homology"/>
<dbReference type="AlphaFoldDB" id="A0A495V888"/>
<dbReference type="InterPro" id="IPR001128">
    <property type="entry name" value="Cyt_P450"/>
</dbReference>
<dbReference type="PANTHER" id="PTHR24291:SF50">
    <property type="entry name" value="BIFUNCTIONAL ALBAFLAVENONE MONOOXYGENASE_TERPENE SYNTHASE"/>
    <property type="match status" value="1"/>
</dbReference>
<dbReference type="InterPro" id="IPR036396">
    <property type="entry name" value="Cyt_P450_sf"/>
</dbReference>
<comment type="similarity">
    <text evidence="1">Belongs to the cytochrome P450 family.</text>
</comment>
<protein>
    <submittedName>
        <fullName evidence="7">Cytochrome P450</fullName>
    </submittedName>
</protein>
<dbReference type="SUPFAM" id="SSF48264">
    <property type="entry name" value="Cytochrome P450"/>
    <property type="match status" value="1"/>
</dbReference>
<dbReference type="GO" id="GO:0016705">
    <property type="term" value="F:oxidoreductase activity, acting on paired donors, with incorporation or reduction of molecular oxygen"/>
    <property type="evidence" value="ECO:0007669"/>
    <property type="project" value="InterPro"/>
</dbReference>
<gene>
    <name evidence="7" type="ORF">BDD21_2965</name>
</gene>
<comment type="caution">
    <text evidence="7">The sequence shown here is derived from an EMBL/GenBank/DDBJ whole genome shotgun (WGS) entry which is preliminary data.</text>
</comment>